<organism evidence="1 2">
    <name type="scientific">Rhizobium paranaense</name>
    <dbReference type="NCBI Taxonomy" id="1650438"/>
    <lineage>
        <taxon>Bacteria</taxon>
        <taxon>Pseudomonadati</taxon>
        <taxon>Pseudomonadota</taxon>
        <taxon>Alphaproteobacteria</taxon>
        <taxon>Hyphomicrobiales</taxon>
        <taxon>Rhizobiaceae</taxon>
        <taxon>Rhizobium/Agrobacterium group</taxon>
        <taxon>Rhizobium</taxon>
    </lineage>
</organism>
<protein>
    <submittedName>
        <fullName evidence="1">Uncharacterized protein</fullName>
    </submittedName>
</protein>
<evidence type="ECO:0000313" key="1">
    <source>
        <dbReference type="EMBL" id="MBB5574062.1"/>
    </source>
</evidence>
<proteinExistence type="predicted"/>
<evidence type="ECO:0000313" key="2">
    <source>
        <dbReference type="Proteomes" id="UP000549882"/>
    </source>
</evidence>
<dbReference type="AlphaFoldDB" id="A0A7W8XR48"/>
<comment type="caution">
    <text evidence="1">The sequence shown here is derived from an EMBL/GenBank/DDBJ whole genome shotgun (WGS) entry which is preliminary data.</text>
</comment>
<accession>A0A7W8XR48</accession>
<dbReference type="RefSeq" id="WP_107109561.1">
    <property type="nucleotide sequence ID" value="NZ_JACHBI010000004.1"/>
</dbReference>
<sequence length="71" mass="7791">MQNNEMTMSEVLRDPMIRQMLRADRVSLSDFATLLKKTARARNAASAEKSAMPLVPPVFIERLSAGGEAGL</sequence>
<reference evidence="1 2" key="1">
    <citation type="submission" date="2020-08" db="EMBL/GenBank/DDBJ databases">
        <title>Genomic Encyclopedia of Type Strains, Phase IV (KMG-V): Genome sequencing to study the core and pangenomes of soil and plant-associated prokaryotes.</title>
        <authorList>
            <person name="Whitman W."/>
        </authorList>
    </citation>
    <scope>NUCLEOTIDE SEQUENCE [LARGE SCALE GENOMIC DNA]</scope>
    <source>
        <strain evidence="1 2">SEMIA 4064</strain>
    </source>
</reference>
<gene>
    <name evidence="1" type="ORF">GGD50_002684</name>
</gene>
<dbReference type="Proteomes" id="UP000549882">
    <property type="component" value="Unassembled WGS sequence"/>
</dbReference>
<keyword evidence="2" id="KW-1185">Reference proteome</keyword>
<name>A0A7W8XR48_9HYPH</name>
<dbReference type="EMBL" id="JACHBI010000004">
    <property type="protein sequence ID" value="MBB5574062.1"/>
    <property type="molecule type" value="Genomic_DNA"/>
</dbReference>